<evidence type="ECO:0000313" key="2">
    <source>
        <dbReference type="EMBL" id="OII75131.1"/>
    </source>
</evidence>
<dbReference type="VEuPathDB" id="CryptoDB:cand_003970"/>
<reference evidence="2 3" key="1">
    <citation type="submission" date="2016-10" db="EMBL/GenBank/DDBJ databases">
        <title>Reductive evolution of mitochondrial metabolism and differential evolution of invasion-related proteins in Cryptosporidium.</title>
        <authorList>
            <person name="Liu S."/>
            <person name="Roellig D.M."/>
            <person name="Guo Y."/>
            <person name="Li N."/>
            <person name="Frace M.A."/>
            <person name="Tang K."/>
            <person name="Zhang L."/>
            <person name="Feng Y."/>
            <person name="Xiao L."/>
        </authorList>
    </citation>
    <scope>NUCLEOTIDE SEQUENCE [LARGE SCALE GENOMIC DNA]</scope>
    <source>
        <strain evidence="2">30847</strain>
    </source>
</reference>
<name>A0A1J4MNV0_9CRYT</name>
<dbReference type="AlphaFoldDB" id="A0A1J4MNV0"/>
<sequence>MWWLLVVSVVFILLSIIIYYSYRAVGTSPIQDAFLRDAFTASGKLCFPKKDLRLYCQYREEVAPMECSIEEFQLRLRAASPELVIEMKKSLLRSAMRIQESYGRIYNEYIGHMQLYKKLLLSPAQWSYIENTMEELKDIVQFIREEANFIQENWGEAIYMEARKLNEIRRKQEEIKILRERQIKEKEMILKKAKEQELVDDQRASEKAKELLKECSLEEAKNAKLRSSGMTQRKNKR</sequence>
<proteinExistence type="predicted"/>
<dbReference type="RefSeq" id="XP_067067401.1">
    <property type="nucleotide sequence ID" value="XM_067210641.1"/>
</dbReference>
<evidence type="ECO:0000256" key="1">
    <source>
        <dbReference type="SAM" id="Coils"/>
    </source>
</evidence>
<dbReference type="EMBL" id="LRBS01000090">
    <property type="protein sequence ID" value="OII75131.1"/>
    <property type="molecule type" value="Genomic_DNA"/>
</dbReference>
<keyword evidence="3" id="KW-1185">Reference proteome</keyword>
<gene>
    <name evidence="2" type="ORF">cand_003970</name>
</gene>
<evidence type="ECO:0000313" key="3">
    <source>
        <dbReference type="Proteomes" id="UP000186804"/>
    </source>
</evidence>
<feature type="coiled-coil region" evidence="1">
    <location>
        <begin position="133"/>
        <end position="181"/>
    </location>
</feature>
<organism evidence="2 3">
    <name type="scientific">Cryptosporidium andersoni</name>
    <dbReference type="NCBI Taxonomy" id="117008"/>
    <lineage>
        <taxon>Eukaryota</taxon>
        <taxon>Sar</taxon>
        <taxon>Alveolata</taxon>
        <taxon>Apicomplexa</taxon>
        <taxon>Conoidasida</taxon>
        <taxon>Coccidia</taxon>
        <taxon>Eucoccidiorida</taxon>
        <taxon>Eimeriorina</taxon>
        <taxon>Cryptosporidiidae</taxon>
        <taxon>Cryptosporidium</taxon>
    </lineage>
</organism>
<dbReference type="GeneID" id="92364582"/>
<accession>A0A1J4MNV0</accession>
<protein>
    <submittedName>
        <fullName evidence="2">Uncharacterized protein</fullName>
    </submittedName>
</protein>
<dbReference type="OrthoDB" id="343411at2759"/>
<comment type="caution">
    <text evidence="2">The sequence shown here is derived from an EMBL/GenBank/DDBJ whole genome shotgun (WGS) entry which is preliminary data.</text>
</comment>
<keyword evidence="1" id="KW-0175">Coiled coil</keyword>
<dbReference type="Proteomes" id="UP000186804">
    <property type="component" value="Unassembled WGS sequence"/>
</dbReference>